<organism evidence="3 4">
    <name type="scientific">Prorocentrum cordatum</name>
    <dbReference type="NCBI Taxonomy" id="2364126"/>
    <lineage>
        <taxon>Eukaryota</taxon>
        <taxon>Sar</taxon>
        <taxon>Alveolata</taxon>
        <taxon>Dinophyceae</taxon>
        <taxon>Prorocentrales</taxon>
        <taxon>Prorocentraceae</taxon>
        <taxon>Prorocentrum</taxon>
    </lineage>
</organism>
<feature type="region of interest" description="Disordered" evidence="1">
    <location>
        <begin position="286"/>
        <end position="317"/>
    </location>
</feature>
<dbReference type="Proteomes" id="UP001189429">
    <property type="component" value="Unassembled WGS sequence"/>
</dbReference>
<evidence type="ECO:0000313" key="3">
    <source>
        <dbReference type="EMBL" id="CAK0838758.1"/>
    </source>
</evidence>
<protein>
    <submittedName>
        <fullName evidence="3">Uncharacterized protein</fullName>
    </submittedName>
</protein>
<dbReference type="EMBL" id="CAUYUJ010014247">
    <property type="protein sequence ID" value="CAK0838758.1"/>
    <property type="molecule type" value="Genomic_DNA"/>
</dbReference>
<name>A0ABN9T1Y7_9DINO</name>
<evidence type="ECO:0000313" key="4">
    <source>
        <dbReference type="Proteomes" id="UP001189429"/>
    </source>
</evidence>
<keyword evidence="4" id="KW-1185">Reference proteome</keyword>
<evidence type="ECO:0000256" key="1">
    <source>
        <dbReference type="SAM" id="MobiDB-lite"/>
    </source>
</evidence>
<accession>A0ABN9T1Y7</accession>
<evidence type="ECO:0000313" key="2">
    <source>
        <dbReference type="EMBL" id="CAK0822226.1"/>
    </source>
</evidence>
<sequence>MPRSWRPSGGRLATPAARAASSARASTGSASRCPRRLCGLAGSGPEVGCETCGTQANVLLGAPGVRRSAAAEVEFGGAEVGAGGRGGAGPAPGTCYVASPSAEVKAFAAGFASGWSLAERDAARPERFGAASQAVAESARLVRPCGLPGGLLAVGSHVVALGACSEAEGVVNGGVASDDERPLVADADAEADAACSAVPQLLLGVAAAAYLEAHPAALLSRSRGLRVAGEVLQASGTAVFGEAGAAPTVGSSLKRYQEERQGIAIEIDIVVGLDVGAQLGGLANERRRGGSEAPVAQQGVEEASDDDDGNRVKQSARWAARTSIAHCSRVA</sequence>
<reference evidence="3" key="1">
    <citation type="submission" date="2023-10" db="EMBL/GenBank/DDBJ databases">
        <authorList>
            <person name="Chen Y."/>
            <person name="Shah S."/>
            <person name="Dougan E. K."/>
            <person name="Thang M."/>
            <person name="Chan C."/>
        </authorList>
    </citation>
    <scope>NUCLEOTIDE SEQUENCE [LARGE SCALE GENOMIC DNA]</scope>
</reference>
<proteinExistence type="predicted"/>
<comment type="caution">
    <text evidence="3">The sequence shown here is derived from an EMBL/GenBank/DDBJ whole genome shotgun (WGS) entry which is preliminary data.</text>
</comment>
<feature type="region of interest" description="Disordered" evidence="1">
    <location>
        <begin position="1"/>
        <end position="32"/>
    </location>
</feature>
<feature type="compositionally biased region" description="Low complexity" evidence="1">
    <location>
        <begin position="9"/>
        <end position="32"/>
    </location>
</feature>
<gene>
    <name evidence="2" type="ORF">PCOR1329_LOCUS23295</name>
    <name evidence="3" type="ORF">PCOR1329_LOCUS34628</name>
</gene>
<dbReference type="EMBL" id="CAUYUJ010007874">
    <property type="protein sequence ID" value="CAK0822226.1"/>
    <property type="molecule type" value="Genomic_DNA"/>
</dbReference>